<feature type="domain" description="Response regulatory" evidence="8">
    <location>
        <begin position="406"/>
        <end position="525"/>
    </location>
</feature>
<dbReference type="Proteomes" id="UP000815846">
    <property type="component" value="Unassembled WGS sequence"/>
</dbReference>
<dbReference type="SMART" id="SM00387">
    <property type="entry name" value="HATPase_c"/>
    <property type="match status" value="1"/>
</dbReference>
<dbReference type="InterPro" id="IPR011006">
    <property type="entry name" value="CheY-like_superfamily"/>
</dbReference>
<keyword evidence="10" id="KW-1185">Reference proteome</keyword>
<dbReference type="CDD" id="cd17546">
    <property type="entry name" value="REC_hyHK_CKI1_RcsC-like"/>
    <property type="match status" value="1"/>
</dbReference>
<dbReference type="InterPro" id="IPR036890">
    <property type="entry name" value="HATPase_C_sf"/>
</dbReference>
<dbReference type="EC" id="2.7.13.3" evidence="2"/>
<accession>A0ABY3MV60</accession>
<comment type="catalytic activity">
    <reaction evidence="1">
        <text>ATP + protein L-histidine = ADP + protein N-phospho-L-histidine.</text>
        <dbReference type="EC" id="2.7.13.3"/>
    </reaction>
</comment>
<protein>
    <recommendedName>
        <fullName evidence="2">histidine kinase</fullName>
        <ecNumber evidence="2">2.7.13.3</ecNumber>
    </recommendedName>
</protein>
<evidence type="ECO:0000256" key="4">
    <source>
        <dbReference type="ARBA" id="ARBA00022679"/>
    </source>
</evidence>
<feature type="domain" description="Histidine kinase" evidence="7">
    <location>
        <begin position="153"/>
        <end position="373"/>
    </location>
</feature>
<dbReference type="SMART" id="SM00388">
    <property type="entry name" value="HisKA"/>
    <property type="match status" value="1"/>
</dbReference>
<dbReference type="SMART" id="SM00448">
    <property type="entry name" value="REC"/>
    <property type="match status" value="3"/>
</dbReference>
<feature type="modified residue" description="4-aspartylphosphate" evidence="6">
    <location>
        <position position="59"/>
    </location>
</feature>
<dbReference type="RefSeq" id="WP_101343574.1">
    <property type="nucleotide sequence ID" value="NZ_PJAI02000014.1"/>
</dbReference>
<evidence type="ECO:0000256" key="2">
    <source>
        <dbReference type="ARBA" id="ARBA00012438"/>
    </source>
</evidence>
<keyword evidence="3 6" id="KW-0597">Phosphoprotein</keyword>
<dbReference type="SUPFAM" id="SSF47384">
    <property type="entry name" value="Homodimeric domain of signal transducing histidine kinase"/>
    <property type="match status" value="1"/>
</dbReference>
<dbReference type="PROSITE" id="PS50110">
    <property type="entry name" value="RESPONSE_REGULATORY"/>
    <property type="match status" value="3"/>
</dbReference>
<evidence type="ECO:0000256" key="1">
    <source>
        <dbReference type="ARBA" id="ARBA00000085"/>
    </source>
</evidence>
<dbReference type="SUPFAM" id="SSF55874">
    <property type="entry name" value="ATPase domain of HSP90 chaperone/DNA topoisomerase II/histidine kinase"/>
    <property type="match status" value="1"/>
</dbReference>
<evidence type="ECO:0000313" key="10">
    <source>
        <dbReference type="Proteomes" id="UP000815846"/>
    </source>
</evidence>
<proteinExistence type="predicted"/>
<dbReference type="InterPro" id="IPR003594">
    <property type="entry name" value="HATPase_dom"/>
</dbReference>
<reference evidence="9 10" key="1">
    <citation type="submission" date="2019-08" db="EMBL/GenBank/DDBJ databases">
        <title>Microbe sample from Colwellia echini.</title>
        <authorList>
            <person name="Christiansen L."/>
            <person name="Pathiraja D."/>
            <person name="Schultz-Johansen M."/>
            <person name="Choi I.-G."/>
            <person name="Stougaard P."/>
        </authorList>
    </citation>
    <scope>NUCLEOTIDE SEQUENCE [LARGE SCALE GENOMIC DNA]</scope>
    <source>
        <strain evidence="9 10">A3</strain>
    </source>
</reference>
<comment type="caution">
    <text evidence="9">The sequence shown here is derived from an EMBL/GenBank/DDBJ whole genome shotgun (WGS) entry which is preliminary data.</text>
</comment>
<dbReference type="InterPro" id="IPR036097">
    <property type="entry name" value="HisK_dim/P_sf"/>
</dbReference>
<dbReference type="PRINTS" id="PR00344">
    <property type="entry name" value="BCTRLSENSOR"/>
</dbReference>
<dbReference type="EMBL" id="PJAI02000014">
    <property type="protein sequence ID" value="TYK65091.1"/>
    <property type="molecule type" value="Genomic_DNA"/>
</dbReference>
<feature type="modified residue" description="4-aspartylphosphate" evidence="6">
    <location>
        <position position="623"/>
    </location>
</feature>
<keyword evidence="5" id="KW-0418">Kinase</keyword>
<dbReference type="CDD" id="cd16922">
    <property type="entry name" value="HATPase_EvgS-ArcB-TorS-like"/>
    <property type="match status" value="1"/>
</dbReference>
<feature type="modified residue" description="4-aspartylphosphate" evidence="6">
    <location>
        <position position="460"/>
    </location>
</feature>
<evidence type="ECO:0000256" key="3">
    <source>
        <dbReference type="ARBA" id="ARBA00022553"/>
    </source>
</evidence>
<dbReference type="Pfam" id="PF00512">
    <property type="entry name" value="HisKA"/>
    <property type="match status" value="1"/>
</dbReference>
<gene>
    <name evidence="9" type="ORF">CWS31_012410</name>
</gene>
<dbReference type="SUPFAM" id="SSF52172">
    <property type="entry name" value="CheY-like"/>
    <property type="match status" value="3"/>
</dbReference>
<name>A0ABY3MV60_9GAMM</name>
<dbReference type="InterPro" id="IPR003661">
    <property type="entry name" value="HisK_dim/P_dom"/>
</dbReference>
<dbReference type="CDD" id="cd00156">
    <property type="entry name" value="REC"/>
    <property type="match status" value="1"/>
</dbReference>
<evidence type="ECO:0000256" key="5">
    <source>
        <dbReference type="ARBA" id="ARBA00022777"/>
    </source>
</evidence>
<dbReference type="Pfam" id="PF00072">
    <property type="entry name" value="Response_reg"/>
    <property type="match status" value="3"/>
</dbReference>
<dbReference type="Gene3D" id="1.10.287.130">
    <property type="match status" value="1"/>
</dbReference>
<sequence length="682" mass="75436">MLDKNARVLLVEDDEDDYILTSDYLSQLDSHVFEIDWVTSPDKALEQLQLGKHDICLLDYQLGAYNGLTVLEKASQSGCSTPIIMLTGQSDETIDKAALAAGAVDYLAKSEITTARFARAIRYALARQEIENERVERINAEARNQSKDRFLAHLSHELRTPLTSILGYTEILLNGDKAPDAKPELNIILNNGQHLLGLLNNVLDLSKIAVGKLEYNSAEISLDSFIADIVSLMKVHASEKSLPLHLDRDSLLPEKIYADPVRLRQVLINLIHNAIKFTDKGLVSLSMWTEVINEQELLHFKVSDTGEGIPELMLETIFNPFEQVEDVVSRKEQGAGLGLSICSELVKQMGGAIYVKSELGKGSDFIFTINPGDISKQTRGLLTFKNDSDELGSCCKELSQPQLTGRVLIVEDMDDIRQLIGQICLSFGLDVHYAANGLQAIEEYKQTQLNDTPFDLILMDIHMPELDGKRTIKVLKTLGFDNPIIAITAATMKGVKQELLGLGFNQIIAKPINKNELYRNLTEHLTLTPAHDSEASNSEKLTHSASFPPNAPIETNLNLDSTVENITSNVKQKIMVVEDDEDAADVTLLLLESIGATAVKAENAQQCLELLKTDNHWTKILLDLHLPDSNGLDLALTIQHSHPNIELIIVSGENVSEQNLKKAGINRAILKPVNLQILNSLL</sequence>
<dbReference type="PANTHER" id="PTHR43047">
    <property type="entry name" value="TWO-COMPONENT HISTIDINE PROTEIN KINASE"/>
    <property type="match status" value="1"/>
</dbReference>
<feature type="domain" description="Response regulatory" evidence="8">
    <location>
        <begin position="7"/>
        <end position="124"/>
    </location>
</feature>
<organism evidence="9 10">
    <name type="scientific">Colwellia echini</name>
    <dbReference type="NCBI Taxonomy" id="1982103"/>
    <lineage>
        <taxon>Bacteria</taxon>
        <taxon>Pseudomonadati</taxon>
        <taxon>Pseudomonadota</taxon>
        <taxon>Gammaproteobacteria</taxon>
        <taxon>Alteromonadales</taxon>
        <taxon>Colwelliaceae</taxon>
        <taxon>Colwellia</taxon>
    </lineage>
</organism>
<dbReference type="Gene3D" id="3.40.50.2300">
    <property type="match status" value="3"/>
</dbReference>
<dbReference type="Gene3D" id="3.30.565.10">
    <property type="entry name" value="Histidine kinase-like ATPase, C-terminal domain"/>
    <property type="match status" value="1"/>
</dbReference>
<dbReference type="PROSITE" id="PS50109">
    <property type="entry name" value="HIS_KIN"/>
    <property type="match status" value="1"/>
</dbReference>
<dbReference type="CDD" id="cd00082">
    <property type="entry name" value="HisKA"/>
    <property type="match status" value="1"/>
</dbReference>
<evidence type="ECO:0000259" key="7">
    <source>
        <dbReference type="PROSITE" id="PS50109"/>
    </source>
</evidence>
<dbReference type="Pfam" id="PF02518">
    <property type="entry name" value="HATPase_c"/>
    <property type="match status" value="1"/>
</dbReference>
<keyword evidence="4" id="KW-0808">Transferase</keyword>
<evidence type="ECO:0000259" key="8">
    <source>
        <dbReference type="PROSITE" id="PS50110"/>
    </source>
</evidence>
<feature type="domain" description="Response regulatory" evidence="8">
    <location>
        <begin position="573"/>
        <end position="682"/>
    </location>
</feature>
<dbReference type="InterPro" id="IPR005467">
    <property type="entry name" value="His_kinase_dom"/>
</dbReference>
<dbReference type="InterPro" id="IPR001789">
    <property type="entry name" value="Sig_transdc_resp-reg_receiver"/>
</dbReference>
<dbReference type="InterPro" id="IPR004358">
    <property type="entry name" value="Sig_transdc_His_kin-like_C"/>
</dbReference>
<evidence type="ECO:0000256" key="6">
    <source>
        <dbReference type="PROSITE-ProRule" id="PRU00169"/>
    </source>
</evidence>
<evidence type="ECO:0000313" key="9">
    <source>
        <dbReference type="EMBL" id="TYK65091.1"/>
    </source>
</evidence>